<sequence>MILILAGEDSSEAQHVARALVGRGEDPWWFDTAWFPSQARLTAELTPRGWTGTITTPHAVIDLEGITAIYYRQSQPFSFPAGLSEPERRFVTVETRFGLGGVLMSLPARWVSHPSHTADAEYRINQMAAAVAVGFAVPPSILTTETHQAKRFVEAQRNGAVYKTIMHKIVSEEGRVKLIHTTPVDSRMIDQRISVAPHLLQHNIDKAFDARVVATGQGACMGVAIHADDVTARQDWTTGCGNLTYESVTIPDQIARRCRVLLARLRIEVGAFDFSVDSDGIWWFLEVNPGGAWAWVAEEARIPIADAIADLLTEGDAR</sequence>
<name>A0ABN1QSH6_9ACTN</name>
<dbReference type="Pfam" id="PF21068">
    <property type="entry name" value="ATPgraspMvdD"/>
    <property type="match status" value="1"/>
</dbReference>
<accession>A0ABN1QSH6</accession>
<organism evidence="2 3">
    <name type="scientific">Nonomuraea longicatena</name>
    <dbReference type="NCBI Taxonomy" id="83682"/>
    <lineage>
        <taxon>Bacteria</taxon>
        <taxon>Bacillati</taxon>
        <taxon>Actinomycetota</taxon>
        <taxon>Actinomycetes</taxon>
        <taxon>Streptosporangiales</taxon>
        <taxon>Streptosporangiaceae</taxon>
        <taxon>Nonomuraea</taxon>
    </lineage>
</organism>
<reference evidence="2 3" key="1">
    <citation type="journal article" date="2019" name="Int. J. Syst. Evol. Microbiol.">
        <title>The Global Catalogue of Microorganisms (GCM) 10K type strain sequencing project: providing services to taxonomists for standard genome sequencing and annotation.</title>
        <authorList>
            <consortium name="The Broad Institute Genomics Platform"/>
            <consortium name="The Broad Institute Genome Sequencing Center for Infectious Disease"/>
            <person name="Wu L."/>
            <person name="Ma J."/>
        </authorList>
    </citation>
    <scope>NUCLEOTIDE SEQUENCE [LARGE SCALE GENOMIC DNA]</scope>
    <source>
        <strain evidence="2 3">JCM 11136</strain>
    </source>
</reference>
<protein>
    <submittedName>
        <fullName evidence="2">ATP-grasp ribosomal peptide maturase</fullName>
    </submittedName>
</protein>
<dbReference type="Proteomes" id="UP001501578">
    <property type="component" value="Unassembled WGS sequence"/>
</dbReference>
<keyword evidence="3" id="KW-1185">Reference proteome</keyword>
<dbReference type="SUPFAM" id="SSF56059">
    <property type="entry name" value="Glutathione synthetase ATP-binding domain-like"/>
    <property type="match status" value="1"/>
</dbReference>
<dbReference type="InterPro" id="IPR048936">
    <property type="entry name" value="MvdD-like_ATPgrasp"/>
</dbReference>
<dbReference type="RefSeq" id="WP_343953749.1">
    <property type="nucleotide sequence ID" value="NZ_BAAAHQ010000040.1"/>
</dbReference>
<dbReference type="Gene3D" id="3.30.470.20">
    <property type="entry name" value="ATP-grasp fold, B domain"/>
    <property type="match status" value="1"/>
</dbReference>
<dbReference type="EMBL" id="BAAAHQ010000040">
    <property type="protein sequence ID" value="GAA0946708.1"/>
    <property type="molecule type" value="Genomic_DNA"/>
</dbReference>
<gene>
    <name evidence="2" type="primary">tgmB_2</name>
    <name evidence="2" type="ORF">GCM10009560_62660</name>
</gene>
<comment type="caution">
    <text evidence="2">The sequence shown here is derived from an EMBL/GenBank/DDBJ whole genome shotgun (WGS) entry which is preliminary data.</text>
</comment>
<evidence type="ECO:0000313" key="2">
    <source>
        <dbReference type="EMBL" id="GAA0946708.1"/>
    </source>
</evidence>
<feature type="domain" description="MvdD-like pre-ATP grasp" evidence="1">
    <location>
        <begin position="3"/>
        <end position="115"/>
    </location>
</feature>
<evidence type="ECO:0000259" key="1">
    <source>
        <dbReference type="Pfam" id="PF21068"/>
    </source>
</evidence>
<proteinExistence type="predicted"/>
<evidence type="ECO:0000313" key="3">
    <source>
        <dbReference type="Proteomes" id="UP001501578"/>
    </source>
</evidence>